<dbReference type="InterPro" id="IPR032466">
    <property type="entry name" value="Metal_Hydrolase"/>
</dbReference>
<accession>X0ZIP3</accession>
<evidence type="ECO:0008006" key="2">
    <source>
        <dbReference type="Google" id="ProtNLM"/>
    </source>
</evidence>
<name>X0ZIP3_9ZZZZ</name>
<protein>
    <recommendedName>
        <fullName evidence="2">Amidohydrolase 3 domain-containing protein</fullName>
    </recommendedName>
</protein>
<dbReference type="AlphaFoldDB" id="X0ZIP3"/>
<evidence type="ECO:0000313" key="1">
    <source>
        <dbReference type="EMBL" id="GAG60243.1"/>
    </source>
</evidence>
<comment type="caution">
    <text evidence="1">The sequence shown here is derived from an EMBL/GenBank/DDBJ whole genome shotgun (WGS) entry which is preliminary data.</text>
</comment>
<dbReference type="Gene3D" id="3.20.20.140">
    <property type="entry name" value="Metal-dependent hydrolases"/>
    <property type="match status" value="1"/>
</dbReference>
<reference evidence="1" key="1">
    <citation type="journal article" date="2014" name="Front. Microbiol.">
        <title>High frequency of phylogenetically diverse reductive dehalogenase-homologous genes in deep subseafloor sedimentary metagenomes.</title>
        <authorList>
            <person name="Kawai M."/>
            <person name="Futagami T."/>
            <person name="Toyoda A."/>
            <person name="Takaki Y."/>
            <person name="Nishi S."/>
            <person name="Hori S."/>
            <person name="Arai W."/>
            <person name="Tsubouchi T."/>
            <person name="Morono Y."/>
            <person name="Uchiyama I."/>
            <person name="Ito T."/>
            <person name="Fujiyama A."/>
            <person name="Inagaki F."/>
            <person name="Takami H."/>
        </authorList>
    </citation>
    <scope>NUCLEOTIDE SEQUENCE</scope>
    <source>
        <strain evidence="1">Expedition CK06-06</strain>
    </source>
</reference>
<dbReference type="SUPFAM" id="SSF51556">
    <property type="entry name" value="Metallo-dependent hydrolases"/>
    <property type="match status" value="1"/>
</dbReference>
<organism evidence="1">
    <name type="scientific">marine sediment metagenome</name>
    <dbReference type="NCBI Taxonomy" id="412755"/>
    <lineage>
        <taxon>unclassified sequences</taxon>
        <taxon>metagenomes</taxon>
        <taxon>ecological metagenomes</taxon>
    </lineage>
</organism>
<proteinExistence type="predicted"/>
<dbReference type="EMBL" id="BART01001000">
    <property type="protein sequence ID" value="GAG60243.1"/>
    <property type="molecule type" value="Genomic_DNA"/>
</dbReference>
<gene>
    <name evidence="1" type="ORF">S01H4_03912</name>
</gene>
<sequence length="228" mass="25540">HSHTDYILPVSRSQESTLCQGVTTAVVGMCGSGMAPIPEGKEDEFKKKMSVLDPVLEQFEYPYHTFKEYLDYNERKRNPANLIFLVGYENLRWAGGQGGEDRSATPEELENMKGYLREAMEAGAFGMSTGLIYAPQVFATTIEIIELAKVVAEYNGLYFSHIRGEGENVTKAVKEVIEIVEKSGCAGGQIAHHLNLRSTRFVRRLHIKNCIFDIDKLTFSHLKGPISF</sequence>
<feature type="non-terminal residue" evidence="1">
    <location>
        <position position="1"/>
    </location>
</feature>